<comment type="caution">
    <text evidence="1">The sequence shown here is derived from an EMBL/GenBank/DDBJ whole genome shotgun (WGS) entry which is preliminary data.</text>
</comment>
<evidence type="ECO:0000313" key="1">
    <source>
        <dbReference type="EMBL" id="GIY78086.1"/>
    </source>
</evidence>
<evidence type="ECO:0000313" key="2">
    <source>
        <dbReference type="Proteomes" id="UP001054945"/>
    </source>
</evidence>
<dbReference type="AlphaFoldDB" id="A0AAV4W6L5"/>
<dbReference type="Proteomes" id="UP001054945">
    <property type="component" value="Unassembled WGS sequence"/>
</dbReference>
<gene>
    <name evidence="1" type="ORF">CEXT_566171</name>
</gene>
<name>A0AAV4W6L5_CAEEX</name>
<dbReference type="EMBL" id="BPLR01015713">
    <property type="protein sequence ID" value="GIY78086.1"/>
    <property type="molecule type" value="Genomic_DNA"/>
</dbReference>
<sequence length="73" mass="8213">MLDNNSNSKNNSRSKKALNIEIHTSPTVGLRLEVLHKLGDKYAAAVNITVSALVRLHRWDSPHHTTHNLSVQY</sequence>
<accession>A0AAV4W6L5</accession>
<organism evidence="1 2">
    <name type="scientific">Caerostris extrusa</name>
    <name type="common">Bark spider</name>
    <name type="synonym">Caerostris bankana</name>
    <dbReference type="NCBI Taxonomy" id="172846"/>
    <lineage>
        <taxon>Eukaryota</taxon>
        <taxon>Metazoa</taxon>
        <taxon>Ecdysozoa</taxon>
        <taxon>Arthropoda</taxon>
        <taxon>Chelicerata</taxon>
        <taxon>Arachnida</taxon>
        <taxon>Araneae</taxon>
        <taxon>Araneomorphae</taxon>
        <taxon>Entelegynae</taxon>
        <taxon>Araneoidea</taxon>
        <taxon>Araneidae</taxon>
        <taxon>Caerostris</taxon>
    </lineage>
</organism>
<reference evidence="1 2" key="1">
    <citation type="submission" date="2021-06" db="EMBL/GenBank/DDBJ databases">
        <title>Caerostris extrusa draft genome.</title>
        <authorList>
            <person name="Kono N."/>
            <person name="Arakawa K."/>
        </authorList>
    </citation>
    <scope>NUCLEOTIDE SEQUENCE [LARGE SCALE GENOMIC DNA]</scope>
</reference>
<keyword evidence="2" id="KW-1185">Reference proteome</keyword>
<proteinExistence type="predicted"/>
<protein>
    <submittedName>
        <fullName evidence="1">Uncharacterized protein</fullName>
    </submittedName>
</protein>